<dbReference type="AlphaFoldDB" id="A0A2W4W540"/>
<comment type="caution">
    <text evidence="1">The sequence shown here is derived from an EMBL/GenBank/DDBJ whole genome shotgun (WGS) entry which is preliminary data.</text>
</comment>
<dbReference type="InterPro" id="IPR014951">
    <property type="entry name" value="DUF1822"/>
</dbReference>
<organism evidence="1 2">
    <name type="scientific">Pseudanabaena frigida</name>
    <dbReference type="NCBI Taxonomy" id="945775"/>
    <lineage>
        <taxon>Bacteria</taxon>
        <taxon>Bacillati</taxon>
        <taxon>Cyanobacteriota</taxon>
        <taxon>Cyanophyceae</taxon>
        <taxon>Pseudanabaenales</taxon>
        <taxon>Pseudanabaenaceae</taxon>
        <taxon>Pseudanabaena</taxon>
    </lineage>
</organism>
<dbReference type="Proteomes" id="UP000249467">
    <property type="component" value="Unassembled WGS sequence"/>
</dbReference>
<evidence type="ECO:0008006" key="3">
    <source>
        <dbReference type="Google" id="ProtNLM"/>
    </source>
</evidence>
<reference evidence="1 2" key="2">
    <citation type="submission" date="2018-06" db="EMBL/GenBank/DDBJ databases">
        <title>Metagenomic assembly of (sub)arctic Cyanobacteria and their associated microbiome from non-axenic cultures.</title>
        <authorList>
            <person name="Baurain D."/>
        </authorList>
    </citation>
    <scope>NUCLEOTIDE SEQUENCE [LARGE SCALE GENOMIC DNA]</scope>
    <source>
        <strain evidence="1">ULC066bin1</strain>
    </source>
</reference>
<dbReference type="Pfam" id="PF08852">
    <property type="entry name" value="DUF1822"/>
    <property type="match status" value="1"/>
</dbReference>
<accession>A0A2W4W540</accession>
<dbReference type="EMBL" id="QBML01000033">
    <property type="protein sequence ID" value="PZO37159.1"/>
    <property type="molecule type" value="Genomic_DNA"/>
</dbReference>
<gene>
    <name evidence="1" type="ORF">DCF19_19340</name>
</gene>
<evidence type="ECO:0000313" key="1">
    <source>
        <dbReference type="EMBL" id="PZO37159.1"/>
    </source>
</evidence>
<sequence>MINIEEEFLSLPISIEARNIARTFASQQPFSEVAERVKHNTLAVLVTRCYLEMMGIATNLETSDSWNPIVQMCADVADLEIAGLDKKLECRSLQLGESTCYVPPEVWEDRLGYVVVRFEENLRSATLLGFVSKVSTEFIALNRLEPIENLCVAIAALRESNQQNSGSTEAIVSLSNWLKNLFESRWQEIENLLDSKQSQYAYRTKEISKSLLNNLANSQEIRRGILFELGVTTPKCLLALITTISPKGQNEIDIRLSLYPISEAFLPELIELVVLDDAGNEFLKGQARSIDNYINIQFSGRIGERFSVRVSLDDNSLTENFTI</sequence>
<name>A0A2W4W540_9CYAN</name>
<protein>
    <recommendedName>
        <fullName evidence="3">DUF1822 domain-containing protein</fullName>
    </recommendedName>
</protein>
<reference evidence="1 2" key="1">
    <citation type="submission" date="2018-04" db="EMBL/GenBank/DDBJ databases">
        <authorList>
            <person name="Go L.Y."/>
            <person name="Mitchell J.A."/>
        </authorList>
    </citation>
    <scope>NUCLEOTIDE SEQUENCE [LARGE SCALE GENOMIC DNA]</scope>
    <source>
        <strain evidence="1">ULC066bin1</strain>
    </source>
</reference>
<evidence type="ECO:0000313" key="2">
    <source>
        <dbReference type="Proteomes" id="UP000249467"/>
    </source>
</evidence>
<proteinExistence type="predicted"/>